<dbReference type="GO" id="GO:0016616">
    <property type="term" value="F:oxidoreductase activity, acting on the CH-OH group of donors, NAD or NADP as acceptor"/>
    <property type="evidence" value="ECO:0007669"/>
    <property type="project" value="InterPro"/>
</dbReference>
<name>A0A1H8S1D1_9EURY</name>
<dbReference type="Gene3D" id="3.40.50.720">
    <property type="entry name" value="NAD(P)-binding Rossmann-like Domain"/>
    <property type="match status" value="1"/>
</dbReference>
<dbReference type="PANTHER" id="PTHR48075:SF5">
    <property type="entry name" value="3-HYDROXYBUTYRYL-COA DEHYDROGENASE"/>
    <property type="match status" value="1"/>
</dbReference>
<dbReference type="RefSeq" id="WP_089823707.1">
    <property type="nucleotide sequence ID" value="NZ_FODV01000004.1"/>
</dbReference>
<dbReference type="GO" id="GO:0070403">
    <property type="term" value="F:NAD+ binding"/>
    <property type="evidence" value="ECO:0007669"/>
    <property type="project" value="InterPro"/>
</dbReference>
<evidence type="ECO:0000256" key="6">
    <source>
        <dbReference type="ARBA" id="ARBA00023002"/>
    </source>
</evidence>
<dbReference type="GO" id="GO:0004300">
    <property type="term" value="F:enoyl-CoA hydratase activity"/>
    <property type="evidence" value="ECO:0007669"/>
    <property type="project" value="UniProtKB-EC"/>
</dbReference>
<dbReference type="EC" id="4.2.1.17" evidence="4"/>
<keyword evidence="7" id="KW-0520">NAD</keyword>
<evidence type="ECO:0000256" key="7">
    <source>
        <dbReference type="ARBA" id="ARBA00023027"/>
    </source>
</evidence>
<keyword evidence="14" id="KW-1185">Reference proteome</keyword>
<evidence type="ECO:0000256" key="9">
    <source>
        <dbReference type="ARBA" id="ARBA00023239"/>
    </source>
</evidence>
<dbReference type="UniPathway" id="UPA00659"/>
<dbReference type="Pfam" id="PF00725">
    <property type="entry name" value="3HCDH"/>
    <property type="match status" value="2"/>
</dbReference>
<dbReference type="InterPro" id="IPR006108">
    <property type="entry name" value="3HC_DH_C"/>
</dbReference>
<dbReference type="Gene3D" id="1.10.12.10">
    <property type="entry name" value="Lyase 2-enoyl-coa Hydratase, Chain A, domain 2"/>
    <property type="match status" value="1"/>
</dbReference>
<sequence>MDVDDINSITVLGAGNMGHGIAEVAALAGYTVNLRDINEEFVQKGYDQIEWSLNKLAEKDRISDDDAEAALDRVTTFVDAGESVADADVVIEAVPEKMDIKKEVYEAIDEHAPEHTIFATNTSSLSITELSEVTDRPKQFCGMHFFNPPVRMQLVEVISGEHTADETMDTIEALAEQMDKTPVRVRKDSPGFIVNRILVPLMNEAAWMVQNDYATVAEVDSTAKYGLGHPMGSFELADQVGIDVGVHVLEYLHEVLGDAYRPCPLLEEKVEEGELGKKTGTGFYEYEDGDGVQIPTDEVREDVERRLLALMANEVAGLVANDVADPESIDKAMKLGAGYPDGSAKAADEAGLDTLVETLDDLHEETGEERYVVVDYLRELAEEGEGFYGASDEQESEEHDFETIRIEHEGSVGHLVINRPHQMNSISPELLGELSTAIDLLADDDEVRAILLTGAGDRAFSAGADVMGMASGGSDPLRGVELSKKGQETFGKLVACDKPVVAGIDGYCLGGGMELATCADLRIASERSKLGQPEHNLGLIPGWGGTQRLARIVGEGRAKEIIFTAERFDAETMERYGFLNQVVGNDELHEKSMELAQSLAGGPPIAQAFTKRAMRKGWENQEAGLEIEAQAFGHLMTTDDLNEGIMAFASDRDPEFEGK</sequence>
<evidence type="ECO:0000256" key="10">
    <source>
        <dbReference type="RuleBase" id="RU003707"/>
    </source>
</evidence>
<protein>
    <recommendedName>
        <fullName evidence="4">enoyl-CoA hydratase</fullName>
        <ecNumber evidence="4">4.2.1.17</ecNumber>
    </recommendedName>
</protein>
<dbReference type="AlphaFoldDB" id="A0A1H8S1D1"/>
<dbReference type="FunFam" id="3.40.50.720:FF:000009">
    <property type="entry name" value="Fatty oxidation complex, alpha subunit"/>
    <property type="match status" value="1"/>
</dbReference>
<dbReference type="OrthoDB" id="51300at2157"/>
<dbReference type="InterPro" id="IPR014748">
    <property type="entry name" value="Enoyl-CoA_hydra_C"/>
</dbReference>
<dbReference type="InterPro" id="IPR018376">
    <property type="entry name" value="Enoyl-CoA_hyd/isom_CS"/>
</dbReference>
<keyword evidence="8" id="KW-0443">Lipid metabolism</keyword>
<dbReference type="Pfam" id="PF02737">
    <property type="entry name" value="3HCDH_N"/>
    <property type="match status" value="1"/>
</dbReference>
<dbReference type="InterPro" id="IPR029045">
    <property type="entry name" value="ClpP/crotonase-like_dom_sf"/>
</dbReference>
<feature type="domain" description="3-hydroxyacyl-CoA dehydrogenase C-terminal" evidence="11">
    <location>
        <begin position="191"/>
        <end position="286"/>
    </location>
</feature>
<evidence type="ECO:0000313" key="13">
    <source>
        <dbReference type="EMBL" id="SEO72347.1"/>
    </source>
</evidence>
<evidence type="ECO:0000256" key="1">
    <source>
        <dbReference type="ARBA" id="ARBA00005005"/>
    </source>
</evidence>
<evidence type="ECO:0000256" key="2">
    <source>
        <dbReference type="ARBA" id="ARBA00005254"/>
    </source>
</evidence>
<dbReference type="SUPFAM" id="SSF51735">
    <property type="entry name" value="NAD(P)-binding Rossmann-fold domains"/>
    <property type="match status" value="1"/>
</dbReference>
<comment type="pathway">
    <text evidence="1">Lipid metabolism; fatty acid beta-oxidation.</text>
</comment>
<dbReference type="PANTHER" id="PTHR48075">
    <property type="entry name" value="3-HYDROXYACYL-COA DEHYDROGENASE FAMILY PROTEIN"/>
    <property type="match status" value="1"/>
</dbReference>
<proteinExistence type="inferred from homology"/>
<keyword evidence="5" id="KW-0276">Fatty acid metabolism</keyword>
<dbReference type="Gene3D" id="1.10.1040.10">
    <property type="entry name" value="N-(1-d-carboxylethyl)-l-norvaline Dehydrogenase, domain 2"/>
    <property type="match status" value="2"/>
</dbReference>
<dbReference type="InterPro" id="IPR006176">
    <property type="entry name" value="3-OHacyl-CoA_DH_NAD-bd"/>
</dbReference>
<dbReference type="CDD" id="cd06558">
    <property type="entry name" value="crotonase-like"/>
    <property type="match status" value="1"/>
</dbReference>
<dbReference type="Pfam" id="PF00378">
    <property type="entry name" value="ECH_1"/>
    <property type="match status" value="1"/>
</dbReference>
<dbReference type="EMBL" id="FODV01000004">
    <property type="protein sequence ID" value="SEO72347.1"/>
    <property type="molecule type" value="Genomic_DNA"/>
</dbReference>
<accession>A0A1H8S1D1</accession>
<evidence type="ECO:0000259" key="12">
    <source>
        <dbReference type="Pfam" id="PF02737"/>
    </source>
</evidence>
<gene>
    <name evidence="13" type="ORF">SAMN04487948_104374</name>
</gene>
<dbReference type="InterPro" id="IPR013328">
    <property type="entry name" value="6PGD_dom2"/>
</dbReference>
<dbReference type="FunFam" id="3.90.226.10:FF:000009">
    <property type="entry name" value="Carnitinyl-CoA dehydratase"/>
    <property type="match status" value="1"/>
</dbReference>
<dbReference type="SUPFAM" id="SSF52096">
    <property type="entry name" value="ClpP/crotonase"/>
    <property type="match status" value="1"/>
</dbReference>
<evidence type="ECO:0000259" key="11">
    <source>
        <dbReference type="Pfam" id="PF00725"/>
    </source>
</evidence>
<dbReference type="GO" id="GO:0006635">
    <property type="term" value="P:fatty acid beta-oxidation"/>
    <property type="evidence" value="ECO:0007669"/>
    <property type="project" value="UniProtKB-UniPathway"/>
</dbReference>
<evidence type="ECO:0000256" key="5">
    <source>
        <dbReference type="ARBA" id="ARBA00022832"/>
    </source>
</evidence>
<keyword evidence="9" id="KW-0456">Lyase</keyword>
<dbReference type="PROSITE" id="PS00166">
    <property type="entry name" value="ENOYL_COA_HYDRATASE"/>
    <property type="match status" value="1"/>
</dbReference>
<organism evidence="13 14">
    <name type="scientific">Halogranum amylolyticum</name>
    <dbReference type="NCBI Taxonomy" id="660520"/>
    <lineage>
        <taxon>Archaea</taxon>
        <taxon>Methanobacteriati</taxon>
        <taxon>Methanobacteriota</taxon>
        <taxon>Stenosarchaea group</taxon>
        <taxon>Halobacteria</taxon>
        <taxon>Halobacteriales</taxon>
        <taxon>Haloferacaceae</taxon>
    </lineage>
</organism>
<dbReference type="Proteomes" id="UP000199126">
    <property type="component" value="Unassembled WGS sequence"/>
</dbReference>
<reference evidence="14" key="1">
    <citation type="submission" date="2016-10" db="EMBL/GenBank/DDBJ databases">
        <authorList>
            <person name="Varghese N."/>
            <person name="Submissions S."/>
        </authorList>
    </citation>
    <scope>NUCLEOTIDE SEQUENCE [LARGE SCALE GENOMIC DNA]</scope>
    <source>
        <strain evidence="14">CGMCC 1.10121</strain>
    </source>
</reference>
<feature type="domain" description="3-hydroxyacyl-CoA dehydrogenase NAD binding" evidence="12">
    <location>
        <begin position="9"/>
        <end position="188"/>
    </location>
</feature>
<evidence type="ECO:0000256" key="3">
    <source>
        <dbReference type="ARBA" id="ARBA00008750"/>
    </source>
</evidence>
<keyword evidence="6" id="KW-0560">Oxidoreductase</keyword>
<dbReference type="InterPro" id="IPR001753">
    <property type="entry name" value="Enoyl-CoA_hydra/iso"/>
</dbReference>
<dbReference type="InterPro" id="IPR036291">
    <property type="entry name" value="NAD(P)-bd_dom_sf"/>
</dbReference>
<evidence type="ECO:0000256" key="8">
    <source>
        <dbReference type="ARBA" id="ARBA00023098"/>
    </source>
</evidence>
<evidence type="ECO:0000256" key="4">
    <source>
        <dbReference type="ARBA" id="ARBA00012076"/>
    </source>
</evidence>
<comment type="similarity">
    <text evidence="3">In the N-terminal section; belongs to the enoyl-CoA hydratase/isomerase family.</text>
</comment>
<dbReference type="Gene3D" id="3.90.226.10">
    <property type="entry name" value="2-enoyl-CoA Hydratase, Chain A, domain 1"/>
    <property type="match status" value="1"/>
</dbReference>
<feature type="domain" description="3-hydroxyacyl-CoA dehydrogenase C-terminal" evidence="11">
    <location>
        <begin position="305"/>
        <end position="385"/>
    </location>
</feature>
<dbReference type="SUPFAM" id="SSF48179">
    <property type="entry name" value="6-phosphogluconate dehydrogenase C-terminal domain-like"/>
    <property type="match status" value="2"/>
</dbReference>
<dbReference type="InterPro" id="IPR008927">
    <property type="entry name" value="6-PGluconate_DH-like_C_sf"/>
</dbReference>
<comment type="similarity">
    <text evidence="2 10">Belongs to the enoyl-CoA hydratase/isomerase family.</text>
</comment>
<evidence type="ECO:0000313" key="14">
    <source>
        <dbReference type="Proteomes" id="UP000199126"/>
    </source>
</evidence>